<dbReference type="Pfam" id="PF13528">
    <property type="entry name" value="Glyco_trans_1_3"/>
    <property type="match status" value="1"/>
</dbReference>
<protein>
    <recommendedName>
        <fullName evidence="3">Teichoic acid biosynthesis protein</fullName>
    </recommendedName>
</protein>
<dbReference type="SUPFAM" id="SSF53756">
    <property type="entry name" value="UDP-Glycosyltransferase/glycogen phosphorylase"/>
    <property type="match status" value="1"/>
</dbReference>
<proteinExistence type="predicted"/>
<dbReference type="EMBL" id="FOAP01000001">
    <property type="protein sequence ID" value="SEK30378.1"/>
    <property type="molecule type" value="Genomic_DNA"/>
</dbReference>
<name>A0A1H7FWR4_STIAU</name>
<dbReference type="Gene3D" id="3.40.50.2000">
    <property type="entry name" value="Glycogen Phosphorylase B"/>
    <property type="match status" value="1"/>
</dbReference>
<dbReference type="RefSeq" id="WP_075004528.1">
    <property type="nucleotide sequence ID" value="NZ_FOAP01000001.1"/>
</dbReference>
<evidence type="ECO:0000313" key="1">
    <source>
        <dbReference type="EMBL" id="SEK30378.1"/>
    </source>
</evidence>
<dbReference type="AlphaFoldDB" id="A0A1H7FWR4"/>
<evidence type="ECO:0000313" key="2">
    <source>
        <dbReference type="Proteomes" id="UP000182719"/>
    </source>
</evidence>
<accession>A0A1H7FWR4</accession>
<sequence length="366" mass="41439">MRILYGVVGEGMGHATRSRVLLEALTREHEVHIVVSGRAQQYLARSFQNVHGIWGLTLAYEGNSVKKWQTVLQNLQGAVAGLPGNIRRYFELVEQFRPEVVISDFETFSYLFAKAHRLPVISVDNMQIINRCSHEAGLLAGYEDSFEATRAIVKGKLPGAFHYLVTTFFYPPVRKERTTLAPSILRPEILEAKSEPGEHLLVYQTATTNTQLPVILQQSGMPCRIYGVRRHITEDEVEGNLTYRPFSEQGFIDDLRTARAVVAGGGYTLMSEAVYLHKPVLSIPVEGQFEQIINGLYLERLGYGMHARHLTADTLREFLARVPRCQEALKGYAQEGNTKMLTALREQLERAYAYRGHWRAEMAEQD</sequence>
<gene>
    <name evidence="1" type="ORF">SAMN05444354_101234</name>
</gene>
<reference evidence="2" key="1">
    <citation type="submission" date="2016-10" db="EMBL/GenBank/DDBJ databases">
        <authorList>
            <person name="Varghese N."/>
            <person name="Submissions S."/>
        </authorList>
    </citation>
    <scope>NUCLEOTIDE SEQUENCE [LARGE SCALE GENOMIC DNA]</scope>
    <source>
        <strain evidence="2">DSM 17044</strain>
    </source>
</reference>
<dbReference type="NCBIfam" id="TIGR00661">
    <property type="entry name" value="MJ1255"/>
    <property type="match status" value="1"/>
</dbReference>
<evidence type="ECO:0008006" key="3">
    <source>
        <dbReference type="Google" id="ProtNLM"/>
    </source>
</evidence>
<dbReference type="InterPro" id="IPR005262">
    <property type="entry name" value="MJ1255-like"/>
</dbReference>
<dbReference type="OrthoDB" id="9793805at2"/>
<dbReference type="Proteomes" id="UP000182719">
    <property type="component" value="Unassembled WGS sequence"/>
</dbReference>
<keyword evidence="2" id="KW-1185">Reference proteome</keyword>
<organism evidence="1 2">
    <name type="scientific">Stigmatella aurantiaca</name>
    <dbReference type="NCBI Taxonomy" id="41"/>
    <lineage>
        <taxon>Bacteria</taxon>
        <taxon>Pseudomonadati</taxon>
        <taxon>Myxococcota</taxon>
        <taxon>Myxococcia</taxon>
        <taxon>Myxococcales</taxon>
        <taxon>Cystobacterineae</taxon>
        <taxon>Archangiaceae</taxon>
        <taxon>Stigmatella</taxon>
    </lineage>
</organism>